<dbReference type="InterPro" id="IPR036856">
    <property type="entry name" value="Ald_Oxase/Xan_DH_a/b_sf"/>
</dbReference>
<dbReference type="EMBL" id="OV696701">
    <property type="protein sequence ID" value="CAH1247833.1"/>
    <property type="molecule type" value="Genomic_DNA"/>
</dbReference>
<dbReference type="SUPFAM" id="SSF55447">
    <property type="entry name" value="CO dehydrogenase flavoprotein C-terminal domain-like"/>
    <property type="match status" value="1"/>
</dbReference>
<feature type="binding site" evidence="15">
    <location>
        <position position="1048"/>
    </location>
    <ligand>
        <name>Mo-molybdopterin</name>
        <dbReference type="ChEBI" id="CHEBI:71302"/>
    </ligand>
    <ligandPart>
        <name>Mo</name>
        <dbReference type="ChEBI" id="CHEBI:28685"/>
    </ligandPart>
</feature>
<dbReference type="Pfam" id="PF00941">
    <property type="entry name" value="FAD_binding_5"/>
    <property type="match status" value="1"/>
</dbReference>
<dbReference type="GO" id="GO:0005506">
    <property type="term" value="F:iron ion binding"/>
    <property type="evidence" value="ECO:0007669"/>
    <property type="project" value="InterPro"/>
</dbReference>
<dbReference type="InterPro" id="IPR002888">
    <property type="entry name" value="2Fe-2S-bd"/>
</dbReference>
<feature type="binding site" evidence="14">
    <location>
        <position position="401"/>
    </location>
    <ligand>
        <name>FAD</name>
        <dbReference type="ChEBI" id="CHEBI:57692"/>
    </ligand>
</feature>
<keyword evidence="8" id="KW-0560">Oxidoreductase</keyword>
<evidence type="ECO:0000256" key="10">
    <source>
        <dbReference type="ARBA" id="ARBA00023014"/>
    </source>
</evidence>
<keyword evidence="11" id="KW-0520">NAD</keyword>
<feature type="binding site" evidence="15">
    <location>
        <position position="740"/>
    </location>
    <ligand>
        <name>Mo-molybdopterin</name>
        <dbReference type="ChEBI" id="CHEBI:71302"/>
    </ligand>
    <ligandPart>
        <name>Mo</name>
        <dbReference type="ChEBI" id="CHEBI:28685"/>
    </ligandPart>
</feature>
<comment type="cofactor">
    <cofactor evidence="1 14">
        <name>FAD</name>
        <dbReference type="ChEBI" id="CHEBI:57692"/>
    </cofactor>
</comment>
<dbReference type="InterPro" id="IPR037165">
    <property type="entry name" value="AldOxase/xan_DH_Mopterin-bd_sf"/>
</dbReference>
<dbReference type="InterPro" id="IPR016166">
    <property type="entry name" value="FAD-bd_PCMH"/>
</dbReference>
<dbReference type="FunFam" id="1.10.150.120:FF:000013">
    <property type="entry name" value="Predicted protein"/>
    <property type="match status" value="1"/>
</dbReference>
<dbReference type="FunFam" id="3.30.390.50:FF:000003">
    <property type="entry name" value="Aldehyde oxidase1"/>
    <property type="match status" value="1"/>
</dbReference>
<dbReference type="PROSITE" id="PS51085">
    <property type="entry name" value="2FE2S_FER_2"/>
    <property type="match status" value="1"/>
</dbReference>
<dbReference type="Gene3D" id="3.30.465.10">
    <property type="match status" value="1"/>
</dbReference>
<feature type="binding site" evidence="15">
    <location>
        <position position="883"/>
    </location>
    <ligand>
        <name>Mo-molybdopterin</name>
        <dbReference type="ChEBI" id="CHEBI:71302"/>
    </ligand>
    <ligandPart>
        <name>Mo</name>
        <dbReference type="ChEBI" id="CHEBI:28685"/>
    </ligandPart>
</feature>
<dbReference type="Gene3D" id="1.10.150.120">
    <property type="entry name" value="[2Fe-2S]-binding domain"/>
    <property type="match status" value="1"/>
</dbReference>
<dbReference type="Proteomes" id="UP000838412">
    <property type="component" value="Chromosome 16"/>
</dbReference>
<dbReference type="Gene3D" id="3.90.1170.50">
    <property type="entry name" value="Aldehyde oxidase/xanthine dehydrogenase, a/b hammerhead"/>
    <property type="match status" value="1"/>
</dbReference>
<dbReference type="SUPFAM" id="SSF47741">
    <property type="entry name" value="CO dehydrogenase ISP C-domain like"/>
    <property type="match status" value="1"/>
</dbReference>
<dbReference type="InterPro" id="IPR016169">
    <property type="entry name" value="FAD-bd_PCMH_sub2"/>
</dbReference>
<keyword evidence="7 14" id="KW-0274">FAD</keyword>
<dbReference type="FunFam" id="3.30.365.10:FF:000001">
    <property type="entry name" value="Xanthine dehydrogenase oxidase"/>
    <property type="match status" value="1"/>
</dbReference>
<dbReference type="SMART" id="SM01008">
    <property type="entry name" value="Ald_Xan_dh_C"/>
    <property type="match status" value="1"/>
</dbReference>
<organism evidence="18 19">
    <name type="scientific">Branchiostoma lanceolatum</name>
    <name type="common">Common lancelet</name>
    <name type="synonym">Amphioxus lanceolatum</name>
    <dbReference type="NCBI Taxonomy" id="7740"/>
    <lineage>
        <taxon>Eukaryota</taxon>
        <taxon>Metazoa</taxon>
        <taxon>Chordata</taxon>
        <taxon>Cephalochordata</taxon>
        <taxon>Leptocardii</taxon>
        <taxon>Amphioxiformes</taxon>
        <taxon>Branchiostomatidae</taxon>
        <taxon>Branchiostoma</taxon>
    </lineage>
</organism>
<keyword evidence="6 15" id="KW-0479">Metal-binding</keyword>
<dbReference type="Pfam" id="PF20256">
    <property type="entry name" value="MoCoBD_2"/>
    <property type="match status" value="1"/>
</dbReference>
<dbReference type="SUPFAM" id="SSF56003">
    <property type="entry name" value="Molybdenum cofactor-binding domain"/>
    <property type="match status" value="1"/>
</dbReference>
<dbReference type="GO" id="GO:0051537">
    <property type="term" value="F:2 iron, 2 sulfur cluster binding"/>
    <property type="evidence" value="ECO:0007669"/>
    <property type="project" value="UniProtKB-KW"/>
</dbReference>
<evidence type="ECO:0000256" key="9">
    <source>
        <dbReference type="ARBA" id="ARBA00023004"/>
    </source>
</evidence>
<dbReference type="GO" id="GO:0071949">
    <property type="term" value="F:FAD binding"/>
    <property type="evidence" value="ECO:0007669"/>
    <property type="project" value="InterPro"/>
</dbReference>
<dbReference type="Pfam" id="PF00111">
    <property type="entry name" value="Fer2"/>
    <property type="match status" value="1"/>
</dbReference>
<dbReference type="SUPFAM" id="SSF54292">
    <property type="entry name" value="2Fe-2S ferredoxin-like"/>
    <property type="match status" value="1"/>
</dbReference>
<comment type="similarity">
    <text evidence="2">Belongs to the xanthine dehydrogenase family.</text>
</comment>
<dbReference type="InterPro" id="IPR008274">
    <property type="entry name" value="AldOxase/xan_DH_MoCoBD1"/>
</dbReference>
<dbReference type="Gene3D" id="3.10.20.30">
    <property type="match status" value="1"/>
</dbReference>
<evidence type="ECO:0000256" key="11">
    <source>
        <dbReference type="ARBA" id="ARBA00023027"/>
    </source>
</evidence>
<dbReference type="FunFam" id="3.30.365.10:FF:000002">
    <property type="entry name" value="Xanthine dehydrogenase oxidase"/>
    <property type="match status" value="1"/>
</dbReference>
<feature type="domain" description="2Fe-2S ferredoxin-type" evidence="16">
    <location>
        <begin position="10"/>
        <end position="97"/>
    </location>
</feature>
<dbReference type="OrthoDB" id="8300278at2759"/>
<feature type="binding site" evidence="15">
    <location>
        <position position="154"/>
    </location>
    <ligand>
        <name>[2Fe-2S] cluster</name>
        <dbReference type="ChEBI" id="CHEBI:190135"/>
        <label>2</label>
    </ligand>
</feature>
<protein>
    <submittedName>
        <fullName evidence="18">XDH protein</fullName>
    </submittedName>
</protein>
<evidence type="ECO:0000256" key="13">
    <source>
        <dbReference type="PIRSR" id="PIRSR000127-1"/>
    </source>
</evidence>
<dbReference type="Pfam" id="PF01315">
    <property type="entry name" value="Ald_Xan_dh_C"/>
    <property type="match status" value="1"/>
</dbReference>
<evidence type="ECO:0000256" key="6">
    <source>
        <dbReference type="ARBA" id="ARBA00022723"/>
    </source>
</evidence>
<name>A0A8J9Z600_BRALA</name>
<evidence type="ECO:0000256" key="12">
    <source>
        <dbReference type="ARBA" id="ARBA00034078"/>
    </source>
</evidence>
<feature type="binding site" evidence="15">
    <location>
        <position position="119"/>
    </location>
    <ligand>
        <name>[2Fe-2S] cluster</name>
        <dbReference type="ChEBI" id="CHEBI:190135"/>
        <label>2</label>
    </ligand>
</feature>
<dbReference type="Pfam" id="PF02738">
    <property type="entry name" value="MoCoBD_1"/>
    <property type="match status" value="1"/>
</dbReference>
<feature type="domain" description="FAD-binding PCMH-type" evidence="17">
    <location>
        <begin position="214"/>
        <end position="393"/>
    </location>
</feature>
<evidence type="ECO:0000313" key="19">
    <source>
        <dbReference type="Proteomes" id="UP000838412"/>
    </source>
</evidence>
<feature type="active site" description="Proton acceptor" evidence="13">
    <location>
        <position position="1224"/>
    </location>
</feature>
<dbReference type="InterPro" id="IPR036010">
    <property type="entry name" value="2Fe-2S_ferredoxin-like_sf"/>
</dbReference>
<evidence type="ECO:0000256" key="3">
    <source>
        <dbReference type="ARBA" id="ARBA00022505"/>
    </source>
</evidence>
<accession>A0A8J9Z600</accession>
<keyword evidence="9 15" id="KW-0408">Iron</keyword>
<reference evidence="18" key="1">
    <citation type="submission" date="2022-01" db="EMBL/GenBank/DDBJ databases">
        <authorList>
            <person name="Braso-Vives M."/>
        </authorList>
    </citation>
    <scope>NUCLEOTIDE SEQUENCE</scope>
</reference>
<dbReference type="Pfam" id="PF01799">
    <property type="entry name" value="Fer2_2"/>
    <property type="match status" value="1"/>
</dbReference>
<evidence type="ECO:0000256" key="15">
    <source>
        <dbReference type="PIRSR" id="PIRSR000127-3"/>
    </source>
</evidence>
<feature type="binding site" evidence="15">
    <location>
        <position position="122"/>
    </location>
    <ligand>
        <name>[2Fe-2S] cluster</name>
        <dbReference type="ChEBI" id="CHEBI:190135"/>
        <label>2</label>
    </ligand>
</feature>
<dbReference type="InterPro" id="IPR001041">
    <property type="entry name" value="2Fe-2S_ferredoxin-type"/>
</dbReference>
<dbReference type="PROSITE" id="PS51387">
    <property type="entry name" value="FAD_PCMH"/>
    <property type="match status" value="1"/>
</dbReference>
<dbReference type="AlphaFoldDB" id="A0A8J9Z600"/>
<evidence type="ECO:0000256" key="2">
    <source>
        <dbReference type="ARBA" id="ARBA00006849"/>
    </source>
</evidence>
<feature type="binding site" evidence="15">
    <location>
        <position position="57"/>
    </location>
    <ligand>
        <name>[2Fe-2S] cluster</name>
        <dbReference type="ChEBI" id="CHEBI:190135"/>
        <label>1</label>
    </ligand>
</feature>
<dbReference type="SUPFAM" id="SSF56176">
    <property type="entry name" value="FAD-binding/transporter-associated domain-like"/>
    <property type="match status" value="1"/>
</dbReference>
<comment type="cofactor">
    <cofactor evidence="12">
        <name>[2Fe-2S] cluster</name>
        <dbReference type="ChEBI" id="CHEBI:190135"/>
    </cofactor>
</comment>
<feature type="binding site" evidence="15">
    <location>
        <position position="771"/>
    </location>
    <ligand>
        <name>Mo-molybdopterin</name>
        <dbReference type="ChEBI" id="CHEBI:71302"/>
    </ligand>
    <ligandPart>
        <name>Mo</name>
        <dbReference type="ChEBI" id="CHEBI:28685"/>
    </ligandPart>
</feature>
<feature type="binding site" evidence="14">
    <location>
        <begin position="328"/>
        <end position="332"/>
    </location>
    <ligand>
        <name>FAD</name>
        <dbReference type="ChEBI" id="CHEBI:57692"/>
    </ligand>
</feature>
<keyword evidence="4" id="KW-0285">Flavoprotein</keyword>
<evidence type="ECO:0000256" key="4">
    <source>
        <dbReference type="ARBA" id="ARBA00022630"/>
    </source>
</evidence>
<dbReference type="InterPro" id="IPR036318">
    <property type="entry name" value="FAD-bd_PCMH-like_sf"/>
</dbReference>
<dbReference type="InterPro" id="IPR012675">
    <property type="entry name" value="Beta-grasp_dom_sf"/>
</dbReference>
<dbReference type="PANTHER" id="PTHR45444">
    <property type="entry name" value="XANTHINE DEHYDROGENASE"/>
    <property type="match status" value="1"/>
</dbReference>
<dbReference type="SMART" id="SM01092">
    <property type="entry name" value="CO_deh_flav_C"/>
    <property type="match status" value="1"/>
</dbReference>
<dbReference type="PIRSF" id="PIRSF000127">
    <property type="entry name" value="Xanthine_DH"/>
    <property type="match status" value="1"/>
</dbReference>
<dbReference type="InterPro" id="IPR046867">
    <property type="entry name" value="AldOxase/xan_DH_MoCoBD2"/>
</dbReference>
<evidence type="ECO:0000259" key="16">
    <source>
        <dbReference type="PROSITE" id="PS51085"/>
    </source>
</evidence>
<dbReference type="Gene3D" id="3.30.365.10">
    <property type="entry name" value="Aldehyde oxidase/xanthine dehydrogenase, molybdopterin binding domain"/>
    <property type="match status" value="4"/>
</dbReference>
<dbReference type="InterPro" id="IPR000674">
    <property type="entry name" value="Ald_Oxase/Xan_DH_a/b"/>
</dbReference>
<keyword evidence="19" id="KW-1185">Reference proteome</keyword>
<dbReference type="FunFam" id="3.10.20.30:FF:000012">
    <property type="entry name" value="Xanthine dehydrogenase/oxidase"/>
    <property type="match status" value="1"/>
</dbReference>
<feature type="binding site" evidence="15">
    <location>
        <position position="156"/>
    </location>
    <ligand>
        <name>[2Fe-2S] cluster</name>
        <dbReference type="ChEBI" id="CHEBI:190135"/>
        <label>2</label>
    </ligand>
</feature>
<dbReference type="Gene3D" id="3.30.390.50">
    <property type="entry name" value="CO dehydrogenase flavoprotein, C-terminal domain"/>
    <property type="match status" value="1"/>
</dbReference>
<dbReference type="InterPro" id="IPR016167">
    <property type="entry name" value="FAD-bd_PCMH_sub1"/>
</dbReference>
<evidence type="ECO:0000259" key="17">
    <source>
        <dbReference type="PROSITE" id="PS51387"/>
    </source>
</evidence>
<evidence type="ECO:0000256" key="1">
    <source>
        <dbReference type="ARBA" id="ARBA00001974"/>
    </source>
</evidence>
<sequence>MSLQPATFQEDLTFWVNGRCHVVPNPDPLMTLNEWLRSQRGLTGTKVMCGEGGCGCCVVMVTHPDTTNGGKLSYTVNSCLCPLCSVDGWTITTVEGLGVQKAGFHPIQRRLADFNGSQCGYCSPGMVVNMYGLLSANPQPSQQEVENHFDGHICRCTGYRPILDAMKSFAADADPEKGGCIDIEDLGKHLCPTPGEVCNGAAVNGVNGTRSLRCSQNGVTWYSPTTLEQLYSLLEQHSSSQDRYKLVCGNTAAGVYKNDGPYTCLIDINAVPDLRTCQASPPLAVGSAVSLSTLVDLLQTGSDRSPFYSTLAKHLLKVANVSVRNVGSWAGNLMMKHAHPEFPSDVFTIMEAAGAKVTLGSRNDFQTMALNDFLETTMSGKVILSLEIPPGSPDEIFQTYKVAPRSQNAHAYVNAGFRMSLNRQSDVTVVTKPSIVFGGVNKDLVHASATEDFLVGRRITDSETLKGALTKLEAELQPDNSALQSVQYTKQLAMGLFYKFYLSAVGSESLSEPVRSALEPLVRPVSLGEQHFQTKESEWPVRKPMPKTSARVQASGEAMYTNDLPRTADEVCAALVTSTMASCKLGTVDFSHAMEMPGAVACLTAKDIKGENNCNVPFLAPVTPTIELLSSGEVLHAGQPLAIVIADTQSHADAMAKAVKVTYTDLKPPILTIQDAIAAESFHYPAFEVAKGDPKGALTGAPHRVSGEVSSNTQHHFYMETQVCRCTPLEDGMEVQSATQSTDMVQTSVAQATGISAHRLYVSVKRVGGAFGGKTFGSLLPAAACAVAAQNINRPVRLSLNLGTNMEAITKRAPYVLKYEVGFDDEGRLLAVVYNLYEDNGSSAQCSFIPILPAFADNVYYCPNWQFTGQTCKTHTVPTTMTRAPGISAVHFFTEHIMEHVGKVLNMDPTDIRRVNMFHNGQTTLSGHTLLDCSITKLWDDLVASAQVKQRKQEIEVCNKENRWKKRGLSVVPCRFAVHSGFFRFTVFVAIYHSDGSVVVTHGGTEMGQGIDTKVTQVAAATLGVPMETVHVMSTNSLTSTNSTDTGGSVTSELNCQGVLECCKRLNERINPIRQEMGGAPKWTELINMCHRKGVDLSEKYMEHHPPKTPHPAYNSWGVTCTEVEMDVLTGEREITRSDILFDCGESVNPALDIGQVEGAFVFGLGYWLTEKCVYDRDTGRLLTNGTWEYKPPTTKDIPADLRVTLLPNAPNPFNIIRSKAVGEPPLLMSCSALFALRQAVQSAREDSGLGDDFFPLDGPATVEACHQQCLVDSSSFTM</sequence>
<dbReference type="InterPro" id="IPR005107">
    <property type="entry name" value="CO_DH_flav_C"/>
</dbReference>
<dbReference type="Gene3D" id="3.30.43.10">
    <property type="entry name" value="Uridine Diphospho-n-acetylenolpyruvylglucosamine Reductase, domain 2"/>
    <property type="match status" value="1"/>
</dbReference>
<dbReference type="PANTHER" id="PTHR45444:SF3">
    <property type="entry name" value="XANTHINE DEHYDROGENASE"/>
    <property type="match status" value="1"/>
</dbReference>
<keyword evidence="3 15" id="KW-0500">Molybdenum</keyword>
<evidence type="ECO:0000313" key="18">
    <source>
        <dbReference type="EMBL" id="CAH1247833.1"/>
    </source>
</evidence>
<comment type="cofactor">
    <cofactor evidence="15">
        <name>[2Fe-2S] cluster</name>
        <dbReference type="ChEBI" id="CHEBI:190135"/>
    </cofactor>
    <text evidence="15">Binds 2 [2Fe-2S] clusters.</text>
</comment>
<keyword evidence="5 15" id="KW-0001">2Fe-2S</keyword>
<dbReference type="InterPro" id="IPR036683">
    <property type="entry name" value="CO_DH_flav_C_dom_sf"/>
</dbReference>
<evidence type="ECO:0000256" key="8">
    <source>
        <dbReference type="ARBA" id="ARBA00023002"/>
    </source>
</evidence>
<dbReference type="SUPFAM" id="SSF54665">
    <property type="entry name" value="CO dehydrogenase molybdoprotein N-domain-like"/>
    <property type="match status" value="1"/>
</dbReference>
<proteinExistence type="inferred from homology"/>
<evidence type="ECO:0000256" key="5">
    <source>
        <dbReference type="ARBA" id="ARBA00022714"/>
    </source>
</evidence>
<dbReference type="FunFam" id="3.30.43.10:FF:000001">
    <property type="entry name" value="Xanthine dehydrogenase/oxidase"/>
    <property type="match status" value="1"/>
</dbReference>
<evidence type="ECO:0000256" key="7">
    <source>
        <dbReference type="ARBA" id="ARBA00022827"/>
    </source>
</evidence>
<dbReference type="Pfam" id="PF03450">
    <property type="entry name" value="CO_deh_flav_C"/>
    <property type="match status" value="1"/>
</dbReference>
<feature type="binding site" evidence="15">
    <location>
        <position position="79"/>
    </location>
    <ligand>
        <name>[2Fe-2S] cluster</name>
        <dbReference type="ChEBI" id="CHEBI:190135"/>
        <label>1</label>
    </ligand>
</feature>
<feature type="binding site" evidence="15">
    <location>
        <position position="54"/>
    </location>
    <ligand>
        <name>[2Fe-2S] cluster</name>
        <dbReference type="ChEBI" id="CHEBI:190135"/>
        <label>1</label>
    </ligand>
</feature>
<keyword evidence="10 15" id="KW-0411">Iron-sulfur</keyword>
<dbReference type="GO" id="GO:0016491">
    <property type="term" value="F:oxidoreductase activity"/>
    <property type="evidence" value="ECO:0007669"/>
    <property type="project" value="UniProtKB-KW"/>
</dbReference>
<dbReference type="InterPro" id="IPR002346">
    <property type="entry name" value="Mopterin_DH_FAD-bd"/>
</dbReference>
<dbReference type="InterPro" id="IPR036884">
    <property type="entry name" value="2Fe-2S-bd_dom_sf"/>
</dbReference>
<dbReference type="InterPro" id="IPR016208">
    <property type="entry name" value="Ald_Oxase/xanthine_DH-like"/>
</dbReference>
<feature type="binding site" evidence="15">
    <location>
        <position position="49"/>
    </location>
    <ligand>
        <name>[2Fe-2S] cluster</name>
        <dbReference type="ChEBI" id="CHEBI:190135"/>
        <label>1</label>
    </ligand>
</feature>
<comment type="cofactor">
    <cofactor evidence="15">
        <name>Mo-molybdopterin</name>
        <dbReference type="ChEBI" id="CHEBI:71302"/>
    </cofactor>
    <text evidence="15">Binds 1 Mo-molybdopterin (Mo-MPT) cofactor per subunit.</text>
</comment>
<evidence type="ECO:0000256" key="14">
    <source>
        <dbReference type="PIRSR" id="PIRSR000127-2"/>
    </source>
</evidence>
<gene>
    <name evidence="18" type="primary">XDH</name>
    <name evidence="18" type="ORF">BLAG_LOCUS9378</name>
</gene>